<gene>
    <name evidence="2" type="ORF">SLS59_003150</name>
</gene>
<keyword evidence="3" id="KW-1185">Reference proteome</keyword>
<comment type="caution">
    <text evidence="2">The sequence shown here is derived from an EMBL/GenBank/DDBJ whole genome shotgun (WGS) entry which is preliminary data.</text>
</comment>
<reference evidence="2 3" key="1">
    <citation type="submission" date="2024-02" db="EMBL/GenBank/DDBJ databases">
        <title>De novo assembly and annotation of 12 fungi associated with fruit tree decline syndrome in Ontario, Canada.</title>
        <authorList>
            <person name="Sulman M."/>
            <person name="Ellouze W."/>
            <person name="Ilyukhin E."/>
        </authorList>
    </citation>
    <scope>NUCLEOTIDE SEQUENCE [LARGE SCALE GENOMIC DNA]</scope>
    <source>
        <strain evidence="2 3">M97-236</strain>
    </source>
</reference>
<dbReference type="Proteomes" id="UP001521222">
    <property type="component" value="Unassembled WGS sequence"/>
</dbReference>
<organism evidence="2 3">
    <name type="scientific">Nothophoma quercina</name>
    <dbReference type="NCBI Taxonomy" id="749835"/>
    <lineage>
        <taxon>Eukaryota</taxon>
        <taxon>Fungi</taxon>
        <taxon>Dikarya</taxon>
        <taxon>Ascomycota</taxon>
        <taxon>Pezizomycotina</taxon>
        <taxon>Dothideomycetes</taxon>
        <taxon>Pleosporomycetidae</taxon>
        <taxon>Pleosporales</taxon>
        <taxon>Pleosporineae</taxon>
        <taxon>Didymellaceae</taxon>
        <taxon>Nothophoma</taxon>
    </lineage>
</organism>
<evidence type="ECO:0000313" key="3">
    <source>
        <dbReference type="Proteomes" id="UP001521222"/>
    </source>
</evidence>
<accession>A0ABR3RNK8</accession>
<name>A0ABR3RNK8_9PLEO</name>
<evidence type="ECO:0000256" key="1">
    <source>
        <dbReference type="SAM" id="MobiDB-lite"/>
    </source>
</evidence>
<protein>
    <submittedName>
        <fullName evidence="2">Uncharacterized protein</fullName>
    </submittedName>
</protein>
<proteinExistence type="predicted"/>
<feature type="region of interest" description="Disordered" evidence="1">
    <location>
        <begin position="124"/>
        <end position="146"/>
    </location>
</feature>
<evidence type="ECO:0000313" key="2">
    <source>
        <dbReference type="EMBL" id="KAL1606026.1"/>
    </source>
</evidence>
<sequence>MARIDRRPPPPLPSAPSRLSDHIAALRRNPLPNIHEDKALSLRSVSTISLSFSSVPPYLPSAWSHSTEHLIVIRPSPQLQLFQSVSGSSTEGAYLSRSRRCRAPITPESYVPSGIPLVEVPTMDEISDSPTRGTENVLESKGTSMDVDEGLPREAIAELFSRVEEYEQQHPEKIEDGGKVWVRVNSVSNNLTKTIKNVGSLPKKRSSDPRLSRGFSSRFSPIRSQIKIYEKPTRIKRVKITVHDCWRKFRNWSTRRDTELQARRRIINPTPFMNVSTASLPLSDVPATRPQTGRRKLSRGPRVGHRVDYTAVAGPARKDSKFSIGEQLKRRKSSLFLDTYPSDSSTYGQ</sequence>
<feature type="compositionally biased region" description="Basic residues" evidence="1">
    <location>
        <begin position="292"/>
        <end position="302"/>
    </location>
</feature>
<feature type="region of interest" description="Disordered" evidence="1">
    <location>
        <begin position="282"/>
        <end position="302"/>
    </location>
</feature>
<dbReference type="EMBL" id="JAKIXB020000008">
    <property type="protein sequence ID" value="KAL1606026.1"/>
    <property type="molecule type" value="Genomic_DNA"/>
</dbReference>